<organism evidence="7 8">
    <name type="scientific">Pseudopedobacter beijingensis</name>
    <dbReference type="NCBI Taxonomy" id="1207056"/>
    <lineage>
        <taxon>Bacteria</taxon>
        <taxon>Pseudomonadati</taxon>
        <taxon>Bacteroidota</taxon>
        <taxon>Sphingobacteriia</taxon>
        <taxon>Sphingobacteriales</taxon>
        <taxon>Sphingobacteriaceae</taxon>
        <taxon>Pseudopedobacter</taxon>
    </lineage>
</organism>
<comment type="catalytic activity">
    <reaction evidence="1">
        <text>Hydrolysis of terminal non-reducing N-acetyl-D-hexosamine residues in N-acetyl-beta-D-hexosaminides.</text>
        <dbReference type="EC" id="3.2.1.52"/>
    </reaction>
</comment>
<dbReference type="GO" id="GO:0016798">
    <property type="term" value="F:hydrolase activity, acting on glycosyl bonds"/>
    <property type="evidence" value="ECO:0007669"/>
    <property type="project" value="UniProtKB-KW"/>
</dbReference>
<dbReference type="Gene3D" id="3.20.20.300">
    <property type="entry name" value="Glycoside hydrolase, family 3, N-terminal domain"/>
    <property type="match status" value="1"/>
</dbReference>
<dbReference type="Pfam" id="PF00933">
    <property type="entry name" value="Glyco_hydro_3"/>
    <property type="match status" value="1"/>
</dbReference>
<keyword evidence="5 7" id="KW-0326">Glycosidase</keyword>
<dbReference type="InterPro" id="IPR017853">
    <property type="entry name" value="GH"/>
</dbReference>
<comment type="caution">
    <text evidence="7">The sequence shown here is derived from an EMBL/GenBank/DDBJ whole genome shotgun (WGS) entry which is preliminary data.</text>
</comment>
<dbReference type="EC" id="3.2.1.52" evidence="3"/>
<dbReference type="InterPro" id="IPR050226">
    <property type="entry name" value="NagZ_Beta-hexosaminidase"/>
</dbReference>
<dbReference type="PANTHER" id="PTHR30480">
    <property type="entry name" value="BETA-HEXOSAMINIDASE-RELATED"/>
    <property type="match status" value="1"/>
</dbReference>
<proteinExistence type="inferred from homology"/>
<dbReference type="Proteomes" id="UP001597118">
    <property type="component" value="Unassembled WGS sequence"/>
</dbReference>
<dbReference type="RefSeq" id="WP_379662691.1">
    <property type="nucleotide sequence ID" value="NZ_JBHUDG010000015.1"/>
</dbReference>
<feature type="domain" description="Glycoside hydrolase family 3 N-terminal" evidence="6">
    <location>
        <begin position="42"/>
        <end position="358"/>
    </location>
</feature>
<dbReference type="EMBL" id="JBHUDG010000015">
    <property type="protein sequence ID" value="MFD1630316.1"/>
    <property type="molecule type" value="Genomic_DNA"/>
</dbReference>
<evidence type="ECO:0000256" key="3">
    <source>
        <dbReference type="ARBA" id="ARBA00012663"/>
    </source>
</evidence>
<dbReference type="SUPFAM" id="SSF51445">
    <property type="entry name" value="(Trans)glycosidases"/>
    <property type="match status" value="1"/>
</dbReference>
<dbReference type="InterPro" id="IPR036881">
    <property type="entry name" value="Glyco_hydro_3_C_sf"/>
</dbReference>
<name>A0ABW4IC46_9SPHI</name>
<evidence type="ECO:0000313" key="7">
    <source>
        <dbReference type="EMBL" id="MFD1630316.1"/>
    </source>
</evidence>
<keyword evidence="4 7" id="KW-0378">Hydrolase</keyword>
<dbReference type="PRINTS" id="PR00133">
    <property type="entry name" value="GLHYDRLASE3"/>
</dbReference>
<evidence type="ECO:0000313" key="8">
    <source>
        <dbReference type="Proteomes" id="UP001597118"/>
    </source>
</evidence>
<dbReference type="InterPro" id="IPR001764">
    <property type="entry name" value="Glyco_hydro_3_N"/>
</dbReference>
<protein>
    <recommendedName>
        <fullName evidence="3">beta-N-acetylhexosaminidase</fullName>
        <ecNumber evidence="3">3.2.1.52</ecNumber>
    </recommendedName>
</protein>
<sequence>MKRYLLLAAVAFSVQAQGQMFLEKTPEARHWADSVQRKLSKRQKITQLMVIRVSEKQGGKDVFFEEKVTRDVKKYKIGALCLFQGEALKQAEILNKLQAMSRIPLMVTIDGETGVGMRFSDVKPFPNQLTIGATHNPQLAYLTGKAIAEQCKLAGIHVNYAPVVDINNNPANPVINVRSFGEDKNMVANMGVQITKGMQDNGVMACAKHFPGHGDVSVDSHYDLPVILKSKEDLEKLELYPFRKLTEAGVGSMMMAHLYIPAIDAEENKATSISKNNVTDLLRKEVHFNGLTFTDALEMKGVAKFYPQGLAAAKSIIAGNDMLCLPGDIKGAIKKIRQSIRKGEMSWKDIDEKVNRVLLAKYNLQVQKHHVVDTFQLVQKLNKDVYNVKREIYEQAITLADQKDEDIFNFSDSSKVAYVAIGAANENDFAKALNKEFKADVFLFSNISTENQQLELLNKIGVNYNKIIVGLHGYSKNPANNFGISTASWSLLQQLQQKNNVLNFVFGNPYAAGNIVNAKNLVVCYEDDPIMHETAMKVLKKEINTSGKLPVSISKAYSYGTGLSVK</sequence>
<evidence type="ECO:0000256" key="4">
    <source>
        <dbReference type="ARBA" id="ARBA00022801"/>
    </source>
</evidence>
<evidence type="ECO:0000256" key="1">
    <source>
        <dbReference type="ARBA" id="ARBA00001231"/>
    </source>
</evidence>
<accession>A0ABW4IC46</accession>
<evidence type="ECO:0000256" key="2">
    <source>
        <dbReference type="ARBA" id="ARBA00005336"/>
    </source>
</evidence>
<gene>
    <name evidence="7" type="ORF">ACFSAH_10530</name>
</gene>
<keyword evidence="8" id="KW-1185">Reference proteome</keyword>
<dbReference type="Gene3D" id="3.40.50.1700">
    <property type="entry name" value="Glycoside hydrolase family 3 C-terminal domain"/>
    <property type="match status" value="1"/>
</dbReference>
<dbReference type="InterPro" id="IPR036962">
    <property type="entry name" value="Glyco_hydro_3_N_sf"/>
</dbReference>
<reference evidence="8" key="1">
    <citation type="journal article" date="2019" name="Int. J. Syst. Evol. Microbiol.">
        <title>The Global Catalogue of Microorganisms (GCM) 10K type strain sequencing project: providing services to taxonomists for standard genome sequencing and annotation.</title>
        <authorList>
            <consortium name="The Broad Institute Genomics Platform"/>
            <consortium name="The Broad Institute Genome Sequencing Center for Infectious Disease"/>
            <person name="Wu L."/>
            <person name="Ma J."/>
        </authorList>
    </citation>
    <scope>NUCLEOTIDE SEQUENCE [LARGE SCALE GENOMIC DNA]</scope>
    <source>
        <strain evidence="8">CCUG 53762</strain>
    </source>
</reference>
<comment type="similarity">
    <text evidence="2">Belongs to the glycosyl hydrolase 3 family.</text>
</comment>
<evidence type="ECO:0000259" key="6">
    <source>
        <dbReference type="Pfam" id="PF00933"/>
    </source>
</evidence>
<evidence type="ECO:0000256" key="5">
    <source>
        <dbReference type="ARBA" id="ARBA00023295"/>
    </source>
</evidence>
<dbReference type="PANTHER" id="PTHR30480:SF13">
    <property type="entry name" value="BETA-HEXOSAMINIDASE"/>
    <property type="match status" value="1"/>
</dbReference>